<dbReference type="AlphaFoldDB" id="A0A1J5PLA1"/>
<feature type="compositionally biased region" description="Basic and acidic residues" evidence="1">
    <location>
        <begin position="160"/>
        <end position="171"/>
    </location>
</feature>
<name>A0A1J5PLA1_9ZZZZ</name>
<comment type="caution">
    <text evidence="2">The sequence shown here is derived from an EMBL/GenBank/DDBJ whole genome shotgun (WGS) entry which is preliminary data.</text>
</comment>
<sequence>MSEYLLDAGIKRQFDPSVAGARHHLQIVRRPGRRGCRVADGPALHEDDRLLPVASDRSRCQTEHVLRLGPFQDGVEGDRANVVTFVDDHLSVALDQRAHLALAGQGLHHGNVDLAGRLGLAAADGADHALADAQKRLQPLLPLLQQLGAMHQHQGVDAPPGDHRGGDDRLAEGRRRAEHPGIKGLHRCDGGRLVLTQTADKRHVQRLAANAFVSQVAGDAVLAQQRQGGIQTPAGQRDVPRVVLGAADDTRLVPHRHAHRLRLVERGVLERRQADQAIGQWLRQLRLLEVDQVGQGHRQRAGHEPRQLLRRRTLALPRCGQVLVVDEGDVQRMPATRGPQDGRLNVVRGHRLDGGQECPLVRVGAQLGVDEDAETLIPRALLQRQGDQVAEPAFGYRVLIREQPVVGREPELPRARAGVADGGRAQAADIACRHAAGEEHPGMGALTGSRNLQRRRHAQLSARLHEGPRVVPPIRLVEIDGQEAAAVVLQQRVHPDRVLAGQVLVDHRVRQRDKQAMAAIAALDARLVAHTGAPLIRAGRRVARLARGLALPTDRIHVGAAAKEASEESDLLVGGQPRRLDDRPRGLWMHPPFDAVRLKQRDQARVLRAQIQPVIAMFHQIRARSETCRLRH</sequence>
<dbReference type="AntiFam" id="ANF00140">
    <property type="entry name" value="Shadow ORF (opposite ResIII Domain)"/>
</dbReference>
<reference evidence="2" key="1">
    <citation type="submission" date="2016-10" db="EMBL/GenBank/DDBJ databases">
        <title>Sequence of Gallionella enrichment culture.</title>
        <authorList>
            <person name="Poehlein A."/>
            <person name="Muehling M."/>
            <person name="Daniel R."/>
        </authorList>
    </citation>
    <scope>NUCLEOTIDE SEQUENCE</scope>
</reference>
<accession>A0A1J5PLA1</accession>
<dbReference type="EMBL" id="MLJW01003324">
    <property type="protein sequence ID" value="OIQ72318.1"/>
    <property type="molecule type" value="Genomic_DNA"/>
</dbReference>
<proteinExistence type="predicted"/>
<protein>
    <submittedName>
        <fullName evidence="2">Uncharacterized protein</fullName>
    </submittedName>
</protein>
<evidence type="ECO:0000256" key="1">
    <source>
        <dbReference type="SAM" id="MobiDB-lite"/>
    </source>
</evidence>
<evidence type="ECO:0000313" key="2">
    <source>
        <dbReference type="EMBL" id="OIQ72318.1"/>
    </source>
</evidence>
<feature type="region of interest" description="Disordered" evidence="1">
    <location>
        <begin position="152"/>
        <end position="171"/>
    </location>
</feature>
<organism evidence="2">
    <name type="scientific">mine drainage metagenome</name>
    <dbReference type="NCBI Taxonomy" id="410659"/>
    <lineage>
        <taxon>unclassified sequences</taxon>
        <taxon>metagenomes</taxon>
        <taxon>ecological metagenomes</taxon>
    </lineage>
</organism>
<gene>
    <name evidence="2" type="ORF">GALL_460570</name>
</gene>